<dbReference type="InterPro" id="IPR013737">
    <property type="entry name" value="Bac_rhamnosid_N"/>
</dbReference>
<evidence type="ECO:0000256" key="1">
    <source>
        <dbReference type="ARBA" id="ARBA00001445"/>
    </source>
</evidence>
<dbReference type="PANTHER" id="PTHR33307">
    <property type="entry name" value="ALPHA-RHAMNOSIDASE (EUROFUNG)"/>
    <property type="match status" value="1"/>
</dbReference>
<dbReference type="GO" id="GO:0005975">
    <property type="term" value="P:carbohydrate metabolic process"/>
    <property type="evidence" value="ECO:0007669"/>
    <property type="project" value="InterPro"/>
</dbReference>
<dbReference type="InterPro" id="IPR012341">
    <property type="entry name" value="6hp_glycosidase-like_sf"/>
</dbReference>
<gene>
    <name evidence="9" type="ORF">Poly51_30080</name>
</gene>
<feature type="domain" description="Bacterial alpha-L-rhamnosidase N-terminal" evidence="6">
    <location>
        <begin position="260"/>
        <end position="430"/>
    </location>
</feature>
<evidence type="ECO:0000259" key="8">
    <source>
        <dbReference type="Pfam" id="PF17390"/>
    </source>
</evidence>
<dbReference type="Pfam" id="PF25788">
    <property type="entry name" value="Ig_Rha78A_N"/>
    <property type="match status" value="1"/>
</dbReference>
<dbReference type="PIRSF" id="PIRSF010631">
    <property type="entry name" value="A-rhamnsds"/>
    <property type="match status" value="1"/>
</dbReference>
<dbReference type="PANTHER" id="PTHR33307:SF6">
    <property type="entry name" value="ALPHA-RHAMNOSIDASE (EUROFUNG)-RELATED"/>
    <property type="match status" value="1"/>
</dbReference>
<name>A0A5C6F9G3_9BACT</name>
<feature type="domain" description="Alpha-L-rhamnosidase concanavalin-like" evidence="5">
    <location>
        <begin position="441"/>
        <end position="542"/>
    </location>
</feature>
<dbReference type="RefSeq" id="WP_146458458.1">
    <property type="nucleotide sequence ID" value="NZ_SJPW01000003.1"/>
</dbReference>
<dbReference type="Gene3D" id="2.60.420.10">
    <property type="entry name" value="Maltose phosphorylase, domain 3"/>
    <property type="match status" value="1"/>
</dbReference>
<reference evidence="9 10" key="1">
    <citation type="submission" date="2019-02" db="EMBL/GenBank/DDBJ databases">
        <title>Deep-cultivation of Planctomycetes and their phenomic and genomic characterization uncovers novel biology.</title>
        <authorList>
            <person name="Wiegand S."/>
            <person name="Jogler M."/>
            <person name="Boedeker C."/>
            <person name="Pinto D."/>
            <person name="Vollmers J."/>
            <person name="Rivas-Marin E."/>
            <person name="Kohn T."/>
            <person name="Peeters S.H."/>
            <person name="Heuer A."/>
            <person name="Rast P."/>
            <person name="Oberbeckmann S."/>
            <person name="Bunk B."/>
            <person name="Jeske O."/>
            <person name="Meyerdierks A."/>
            <person name="Storesund J.E."/>
            <person name="Kallscheuer N."/>
            <person name="Luecker S."/>
            <person name="Lage O.M."/>
            <person name="Pohl T."/>
            <person name="Merkel B.J."/>
            <person name="Hornburger P."/>
            <person name="Mueller R.-W."/>
            <person name="Bruemmer F."/>
            <person name="Labrenz M."/>
            <person name="Spormann A.M."/>
            <person name="Op Den Camp H."/>
            <person name="Overmann J."/>
            <person name="Amann R."/>
            <person name="Jetten M.S.M."/>
            <person name="Mascher T."/>
            <person name="Medema M.H."/>
            <person name="Devos D.P."/>
            <person name="Kaster A.-K."/>
            <person name="Ovreas L."/>
            <person name="Rohde M."/>
            <person name="Galperin M.Y."/>
            <person name="Jogler C."/>
        </authorList>
    </citation>
    <scope>NUCLEOTIDE SEQUENCE [LARGE SCALE GENOMIC DNA]</scope>
    <source>
        <strain evidence="9 10">Poly51</strain>
    </source>
</reference>
<accession>A0A5C6F9G3</accession>
<dbReference type="GO" id="GO:0030596">
    <property type="term" value="F:alpha-L-rhamnosidase activity"/>
    <property type="evidence" value="ECO:0007669"/>
    <property type="project" value="UniProtKB-EC"/>
</dbReference>
<dbReference type="Pfam" id="PF17389">
    <property type="entry name" value="Bac_rhamnosid6H"/>
    <property type="match status" value="1"/>
</dbReference>
<evidence type="ECO:0000259" key="5">
    <source>
        <dbReference type="Pfam" id="PF05592"/>
    </source>
</evidence>
<proteinExistence type="predicted"/>
<dbReference type="OrthoDB" id="9761045at2"/>
<comment type="caution">
    <text evidence="9">The sequence shown here is derived from an EMBL/GenBank/DDBJ whole genome shotgun (WGS) entry which is preliminary data.</text>
</comment>
<feature type="signal peptide" evidence="4">
    <location>
        <begin position="1"/>
        <end position="26"/>
    </location>
</feature>
<dbReference type="PROSITE" id="PS51257">
    <property type="entry name" value="PROKAR_LIPOPROTEIN"/>
    <property type="match status" value="1"/>
</dbReference>
<evidence type="ECO:0000259" key="7">
    <source>
        <dbReference type="Pfam" id="PF17389"/>
    </source>
</evidence>
<dbReference type="Proteomes" id="UP000318288">
    <property type="component" value="Unassembled WGS sequence"/>
</dbReference>
<keyword evidence="3" id="KW-0378">Hydrolase</keyword>
<evidence type="ECO:0000256" key="2">
    <source>
        <dbReference type="ARBA" id="ARBA00012652"/>
    </source>
</evidence>
<evidence type="ECO:0000256" key="4">
    <source>
        <dbReference type="SAM" id="SignalP"/>
    </source>
</evidence>
<dbReference type="InterPro" id="IPR016007">
    <property type="entry name" value="Alpha_rhamnosid"/>
</dbReference>
<organism evidence="9 10">
    <name type="scientific">Rubripirellula tenax</name>
    <dbReference type="NCBI Taxonomy" id="2528015"/>
    <lineage>
        <taxon>Bacteria</taxon>
        <taxon>Pseudomonadati</taxon>
        <taxon>Planctomycetota</taxon>
        <taxon>Planctomycetia</taxon>
        <taxon>Pirellulales</taxon>
        <taxon>Pirellulaceae</taxon>
        <taxon>Rubripirellula</taxon>
    </lineage>
</organism>
<evidence type="ECO:0000313" key="10">
    <source>
        <dbReference type="Proteomes" id="UP000318288"/>
    </source>
</evidence>
<dbReference type="EMBL" id="SJPW01000003">
    <property type="protein sequence ID" value="TWU57087.1"/>
    <property type="molecule type" value="Genomic_DNA"/>
</dbReference>
<dbReference type="Pfam" id="PF08531">
    <property type="entry name" value="Bac_rhamnosid_N"/>
    <property type="match status" value="1"/>
</dbReference>
<dbReference type="SUPFAM" id="SSF48208">
    <property type="entry name" value="Six-hairpin glycosidases"/>
    <property type="match status" value="1"/>
</dbReference>
<feature type="domain" description="Alpha-L-rhamnosidase six-hairpin glycosidase" evidence="7">
    <location>
        <begin position="548"/>
        <end position="887"/>
    </location>
</feature>
<keyword evidence="4" id="KW-0732">Signal</keyword>
<dbReference type="Pfam" id="PF17390">
    <property type="entry name" value="Bac_rhamnosid_C"/>
    <property type="match status" value="1"/>
</dbReference>
<evidence type="ECO:0000259" key="6">
    <source>
        <dbReference type="Pfam" id="PF08531"/>
    </source>
</evidence>
<comment type="catalytic activity">
    <reaction evidence="1">
        <text>Hydrolysis of terminal non-reducing alpha-L-rhamnose residues in alpha-L-rhamnosides.</text>
        <dbReference type="EC" id="3.2.1.40"/>
    </reaction>
</comment>
<dbReference type="Gene3D" id="2.60.120.260">
    <property type="entry name" value="Galactose-binding domain-like"/>
    <property type="match status" value="2"/>
</dbReference>
<feature type="chain" id="PRO_5022759112" description="alpha-L-rhamnosidase" evidence="4">
    <location>
        <begin position="27"/>
        <end position="973"/>
    </location>
</feature>
<evidence type="ECO:0000256" key="3">
    <source>
        <dbReference type="ARBA" id="ARBA00022801"/>
    </source>
</evidence>
<dbReference type="EC" id="3.2.1.40" evidence="2"/>
<protein>
    <recommendedName>
        <fullName evidence="2">alpha-L-rhamnosidase</fullName>
        <ecNumber evidence="2">3.2.1.40</ecNumber>
    </recommendedName>
</protein>
<dbReference type="InterPro" id="IPR035398">
    <property type="entry name" value="Bac_rhamnosid_C"/>
</dbReference>
<feature type="domain" description="Alpha-L-rhamnosidase C-terminal" evidence="8">
    <location>
        <begin position="889"/>
        <end position="966"/>
    </location>
</feature>
<dbReference type="InterPro" id="IPR008928">
    <property type="entry name" value="6-hairpin_glycosidase_sf"/>
</dbReference>
<dbReference type="InterPro" id="IPR035396">
    <property type="entry name" value="Bac_rhamnosid6H"/>
</dbReference>
<dbReference type="Pfam" id="PF05592">
    <property type="entry name" value="Bac_rhamnosid"/>
    <property type="match status" value="1"/>
</dbReference>
<dbReference type="AlphaFoldDB" id="A0A5C6F9G3"/>
<sequence precursor="true">MHRRQPSAYLCLLSILSCGVFQAAFAADLQPHSLSVGENFVDPVGFYDPSPVFSWKLPLAEDVKAQTAYQIVVRDGLAMNDNADPIWDSGKVVSDQSVWVAYQGPAFESRQQVSWRVKFWDDQGRESDWSEAASIEMGLLHHDAWDANWIELDRGKRQPDQVKIFKAEFGVRTADGSKINDVIENIRGAIKRGATPIRVVPPRLGGDPAPDEAKTLWVDYEVNGVRKQVELAENRAFDPYPEITAHPAYYLRREFDAPGKIVKARLYASALGIYEFQINGTRIGNDMLAPGYTMYSKRVESLTYDVTDLVNDGDNAIGAVLGEGWYAGNLLLRKRTELLDLTPKLLAQLELTYADGRVETIVTDDKWRATDQGPIRVGGYYHGEDYDASKELGQWARSGFDDGVWMPVKSTPLGDEPKVVPKRMPPVQVKKTVAAVNLTQPEPGKYVFDFGQNLVGVPTITMPVTKGETVLIRFAEMLQQDGTLYTTNYRTARSQATYVAAETGTVTYAPSLTFFGYRYLELSGLADGDKLTTDSVVANVIHTDFESRGKFTSSHDKLNQLQSNIRWGQIGNFVDVPTDCPQRDERLGWTGDAQAFLPTSFFNYDVYSFWARWLQSVRDEQNDEGEIPHTVPATNFGYSSPGWADVVVTAPWEVYERTGDIRILQDNYDAMKKWVAVYERRSKDFIPTLTGFGDWLQPYAKLDRKGDTAQDLIATAYFGRDSRILYWTATALGNTDDAARYLKLHDDIREAFTKTYFPDGKVHPGAQTQTACLMGLGYDLVEREQRPQVAELLLEKFEEAGRHLQTGFLGTPLLTPVFDELGHSDICFELLFKESYPSWFFSINQGATTMWERWNSYSHTDGFGDASMNSYNHYAYGAIGQFMYERVAGLSPDPKHPGYKHFFVRPLIGGPLTSARAELETGYGTAVSGWTLNDGKLVMEVVVPPNTTATVAFPNGEKSQTVTAGKHQFEIKL</sequence>
<keyword evidence="10" id="KW-1185">Reference proteome</keyword>
<evidence type="ECO:0000313" key="9">
    <source>
        <dbReference type="EMBL" id="TWU57087.1"/>
    </source>
</evidence>
<dbReference type="InterPro" id="IPR013783">
    <property type="entry name" value="Ig-like_fold"/>
</dbReference>
<dbReference type="Gene3D" id="2.60.40.10">
    <property type="entry name" value="Immunoglobulins"/>
    <property type="match status" value="1"/>
</dbReference>
<dbReference type="Gene3D" id="1.50.10.10">
    <property type="match status" value="1"/>
</dbReference>
<dbReference type="InterPro" id="IPR008902">
    <property type="entry name" value="Rhamnosid_concanavalin"/>
</dbReference>